<organism evidence="2 3">
    <name type="scientific">Rhodococcus gordoniae</name>
    <dbReference type="NCBI Taxonomy" id="223392"/>
    <lineage>
        <taxon>Bacteria</taxon>
        <taxon>Bacillati</taxon>
        <taxon>Actinomycetota</taxon>
        <taxon>Actinomycetes</taxon>
        <taxon>Mycobacteriales</taxon>
        <taxon>Nocardiaceae</taxon>
        <taxon>Rhodococcus</taxon>
    </lineage>
</organism>
<evidence type="ECO:0000313" key="3">
    <source>
        <dbReference type="Proteomes" id="UP000254569"/>
    </source>
</evidence>
<protein>
    <submittedName>
        <fullName evidence="2">Uncharacterized protein</fullName>
    </submittedName>
</protein>
<dbReference type="OrthoDB" id="4624774at2"/>
<gene>
    <name evidence="2" type="ORF">NCTC13296_04438</name>
</gene>
<dbReference type="RefSeq" id="WP_115311626.1">
    <property type="nucleotide sequence ID" value="NZ_LPZN01000021.1"/>
</dbReference>
<dbReference type="Proteomes" id="UP000254569">
    <property type="component" value="Unassembled WGS sequence"/>
</dbReference>
<name>A0A379PNH4_9NOCA</name>
<reference evidence="2 3" key="1">
    <citation type="submission" date="2018-06" db="EMBL/GenBank/DDBJ databases">
        <authorList>
            <consortium name="Pathogen Informatics"/>
            <person name="Doyle S."/>
        </authorList>
    </citation>
    <scope>NUCLEOTIDE SEQUENCE [LARGE SCALE GENOMIC DNA]</scope>
    <source>
        <strain evidence="2 3">NCTC13296</strain>
    </source>
</reference>
<proteinExistence type="predicted"/>
<evidence type="ECO:0000256" key="1">
    <source>
        <dbReference type="SAM" id="MobiDB-lite"/>
    </source>
</evidence>
<dbReference type="AlphaFoldDB" id="A0A379PNH4"/>
<dbReference type="EMBL" id="UGVI01000003">
    <property type="protein sequence ID" value="SUF09240.1"/>
    <property type="molecule type" value="Genomic_DNA"/>
</dbReference>
<evidence type="ECO:0000313" key="2">
    <source>
        <dbReference type="EMBL" id="SUF09240.1"/>
    </source>
</evidence>
<accession>A0A379PNH4</accession>
<sequence length="243" mass="26966">MQTRLQLRTPPSGHRPGPDLSSLDDGTRAQLDRNIGDGRIHLCLAVDRIDADLRRLIEYLNRITRDDVRVTALQLTYARHGDIEILTPSTFGAEVAAAKAHSSRTTRLWTKDAFLDALAPGAARTRAVELFTRIEGLDERKGTAEDLWFGRPPTGGVFLHHYGLRFAPLHLLAGEDGELLARGNWTNYPQLKAHPGFEQLAAFLGQDRTGPARKISLVEVEIDRLWPIVLRCALQINAAEPAS</sequence>
<keyword evidence="3" id="KW-1185">Reference proteome</keyword>
<feature type="region of interest" description="Disordered" evidence="1">
    <location>
        <begin position="1"/>
        <end position="25"/>
    </location>
</feature>